<sequence>MASLTKRNGYYSIVFKSTLNGKSYKKTYALGTKYKKIAEQKKLEYEKLYDAGQINPFDDNWNLQDYEKEQELEGTSLTSPIINTLQKQFLREKTNVTEKTRRTYKYIIRQFMDQVGHSMPVTMIDANDIRSFCLRPKLANASKRNYLKHLKAFFNWIVEKEVLEVNPCDKVGLPKTRDNLVDKIIDEEELNEIFKKFKAYQKKHQKSGAISTYEQKQHWFIPLITLAFYTGLRRKEIIQLRWEHVNLKNRFLRVTDTKNGYERTVPIFDKLYKELSKWHKFNGKPKKGLVFPSPRSIPNGELAMMGDNVSKRFKYYATEEAKLKDSIHFHGLRHSCATFLLRNGFNVIEVKNMLGHKSLEVTNKYVHLVANDLLNTASRNGLIKSQVG</sequence>
<evidence type="ECO:0000313" key="8">
    <source>
        <dbReference type="EMBL" id="SMO81713.1"/>
    </source>
</evidence>
<accession>A0A521ECR7</accession>
<dbReference type="PROSITE" id="PS51900">
    <property type="entry name" value="CB"/>
    <property type="match status" value="1"/>
</dbReference>
<evidence type="ECO:0000256" key="3">
    <source>
        <dbReference type="ARBA" id="ARBA00023125"/>
    </source>
</evidence>
<proteinExistence type="inferred from homology"/>
<dbReference type="Proteomes" id="UP000317593">
    <property type="component" value="Unassembled WGS sequence"/>
</dbReference>
<dbReference type="InterPro" id="IPR013762">
    <property type="entry name" value="Integrase-like_cat_sf"/>
</dbReference>
<protein>
    <submittedName>
        <fullName evidence="8">Site-specific recombinase XerD</fullName>
    </submittedName>
</protein>
<dbReference type="InterPro" id="IPR002104">
    <property type="entry name" value="Integrase_catalytic"/>
</dbReference>
<dbReference type="Pfam" id="PF00589">
    <property type="entry name" value="Phage_integrase"/>
    <property type="match status" value="1"/>
</dbReference>
<dbReference type="InterPro" id="IPR004107">
    <property type="entry name" value="Integrase_SAM-like_N"/>
</dbReference>
<dbReference type="Gene3D" id="1.10.443.10">
    <property type="entry name" value="Intergrase catalytic core"/>
    <property type="match status" value="1"/>
</dbReference>
<evidence type="ECO:0000259" key="7">
    <source>
        <dbReference type="PROSITE" id="PS51900"/>
    </source>
</evidence>
<dbReference type="GO" id="GO:0006310">
    <property type="term" value="P:DNA recombination"/>
    <property type="evidence" value="ECO:0007669"/>
    <property type="project" value="UniProtKB-KW"/>
</dbReference>
<evidence type="ECO:0000256" key="4">
    <source>
        <dbReference type="ARBA" id="ARBA00023172"/>
    </source>
</evidence>
<reference evidence="8 9" key="1">
    <citation type="submission" date="2017-05" db="EMBL/GenBank/DDBJ databases">
        <authorList>
            <person name="Varghese N."/>
            <person name="Submissions S."/>
        </authorList>
    </citation>
    <scope>NUCLEOTIDE SEQUENCE [LARGE SCALE GENOMIC DNA]</scope>
    <source>
        <strain evidence="8 9">DSM 21194</strain>
    </source>
</reference>
<keyword evidence="4" id="KW-0233">DNA recombination</keyword>
<dbReference type="GO" id="GO:0015074">
    <property type="term" value="P:DNA integration"/>
    <property type="evidence" value="ECO:0007669"/>
    <property type="project" value="UniProtKB-KW"/>
</dbReference>
<keyword evidence="2" id="KW-0229">DNA integration</keyword>
<keyword evidence="3 5" id="KW-0238">DNA-binding</keyword>
<dbReference type="InterPro" id="IPR044068">
    <property type="entry name" value="CB"/>
</dbReference>
<dbReference type="PANTHER" id="PTHR30349:SF64">
    <property type="entry name" value="PROPHAGE INTEGRASE INTD-RELATED"/>
    <property type="match status" value="1"/>
</dbReference>
<dbReference type="RefSeq" id="WP_142715431.1">
    <property type="nucleotide sequence ID" value="NZ_FXTH01000015.1"/>
</dbReference>
<organism evidence="8 9">
    <name type="scientific">Fodinibius sediminis</name>
    <dbReference type="NCBI Taxonomy" id="1214077"/>
    <lineage>
        <taxon>Bacteria</taxon>
        <taxon>Pseudomonadati</taxon>
        <taxon>Balneolota</taxon>
        <taxon>Balneolia</taxon>
        <taxon>Balneolales</taxon>
        <taxon>Balneolaceae</taxon>
        <taxon>Fodinibius</taxon>
    </lineage>
</organism>
<dbReference type="GO" id="GO:0003677">
    <property type="term" value="F:DNA binding"/>
    <property type="evidence" value="ECO:0007669"/>
    <property type="project" value="UniProtKB-UniRule"/>
</dbReference>
<evidence type="ECO:0000313" key="9">
    <source>
        <dbReference type="Proteomes" id="UP000317593"/>
    </source>
</evidence>
<dbReference type="EMBL" id="FXTH01000015">
    <property type="protein sequence ID" value="SMO81713.1"/>
    <property type="molecule type" value="Genomic_DNA"/>
</dbReference>
<dbReference type="Gene3D" id="1.10.150.130">
    <property type="match status" value="1"/>
</dbReference>
<keyword evidence="9" id="KW-1185">Reference proteome</keyword>
<evidence type="ECO:0000259" key="6">
    <source>
        <dbReference type="PROSITE" id="PS51898"/>
    </source>
</evidence>
<dbReference type="SUPFAM" id="SSF56349">
    <property type="entry name" value="DNA breaking-rejoining enzymes"/>
    <property type="match status" value="1"/>
</dbReference>
<dbReference type="PANTHER" id="PTHR30349">
    <property type="entry name" value="PHAGE INTEGRASE-RELATED"/>
    <property type="match status" value="1"/>
</dbReference>
<evidence type="ECO:0000256" key="2">
    <source>
        <dbReference type="ARBA" id="ARBA00022908"/>
    </source>
</evidence>
<feature type="domain" description="Core-binding (CB)" evidence="7">
    <location>
        <begin position="80"/>
        <end position="158"/>
    </location>
</feature>
<gene>
    <name evidence="8" type="ORF">SAMN06265218_11512</name>
</gene>
<feature type="domain" description="Tyr recombinase" evidence="6">
    <location>
        <begin position="180"/>
        <end position="378"/>
    </location>
</feature>
<evidence type="ECO:0000256" key="1">
    <source>
        <dbReference type="ARBA" id="ARBA00008857"/>
    </source>
</evidence>
<dbReference type="InterPro" id="IPR011010">
    <property type="entry name" value="DNA_brk_join_enz"/>
</dbReference>
<comment type="similarity">
    <text evidence="1">Belongs to the 'phage' integrase family.</text>
</comment>
<dbReference type="CDD" id="cd00796">
    <property type="entry name" value="INT_Rci_Hp1_C"/>
    <property type="match status" value="1"/>
</dbReference>
<name>A0A521ECR7_9BACT</name>
<dbReference type="PROSITE" id="PS51898">
    <property type="entry name" value="TYR_RECOMBINASE"/>
    <property type="match status" value="1"/>
</dbReference>
<evidence type="ECO:0000256" key="5">
    <source>
        <dbReference type="PROSITE-ProRule" id="PRU01248"/>
    </source>
</evidence>
<dbReference type="AlphaFoldDB" id="A0A521ECR7"/>
<dbReference type="Pfam" id="PF13495">
    <property type="entry name" value="Phage_int_SAM_4"/>
    <property type="match status" value="1"/>
</dbReference>
<dbReference type="InterPro" id="IPR050090">
    <property type="entry name" value="Tyrosine_recombinase_XerCD"/>
</dbReference>
<dbReference type="OrthoDB" id="9801717at2"/>
<dbReference type="InterPro" id="IPR010998">
    <property type="entry name" value="Integrase_recombinase_N"/>
</dbReference>